<organism evidence="5 6">
    <name type="scientific">Escherichia coli</name>
    <dbReference type="NCBI Taxonomy" id="562"/>
    <lineage>
        <taxon>Bacteria</taxon>
        <taxon>Pseudomonadati</taxon>
        <taxon>Pseudomonadota</taxon>
        <taxon>Gammaproteobacteria</taxon>
        <taxon>Enterobacterales</taxon>
        <taxon>Enterobacteriaceae</taxon>
        <taxon>Escherichia</taxon>
    </lineage>
</organism>
<keyword evidence="1" id="KW-0479">Metal-binding</keyword>
<sequence>MRYIAGIDIGNSSTEVALATLSATGELSYVSSALAETTGIKGTLRNVHGIQEALAQATKKVGINVSDISLIRINEATPVIGDVAMETITETIITESTMIGHNPKTPGGVGLGVGLTITPQELLTRPADTPYILVVSSAFDFADIATMINASVRAGYQLTGVILQRDDGVLVNNRLEIPLPIVDEVLYIDRIPLGMLAAIEVAVPGKVIETLSNPYGIATVFALNAEETKNIVPVARALIGNRSAVVVKTPSGDVKARSIPAGNIELLSAGRTTRVDVAAGADAIMKAVGECPKLENVTGEPGSNIGGMLEHVRQTMAELTNKPSNEIFIQDLLAIDTSVPVNVTGGLAGEFSLEQAVGIASMVKSDRLQMAMIASEIKQKLHVDVQVGGAEAEAAIQGALTTPGTTRPLAILDLGAGSTDASIINQKGEIVATHLAGAGDMVTMIIARELGLNDRYLAEEIKKYPLAKVESLFHLRHEDGSVQFFPTPLSPHVFARVCVVKPDELVPILGDLTLEKVRAVRRSAKERVFVTNALRALRQVSPAGNIRDIPFVVLVGGSSLDFEVPQLVTDALAHYRLVAGRGNIRGSEGPRNAVATGLLIAWHKGAIHGK</sequence>
<dbReference type="EMBL" id="JAWPMK010000001">
    <property type="protein sequence ID" value="MDW9348827.1"/>
    <property type="molecule type" value="Genomic_DNA"/>
</dbReference>
<proteinExistence type="predicted"/>
<keyword evidence="2" id="KW-0067">ATP-binding</keyword>
<dbReference type="SUPFAM" id="SSF82317">
    <property type="entry name" value="Swiveling domain of dehydratase reactivase alpha subunit"/>
    <property type="match status" value="1"/>
</dbReference>
<dbReference type="Gene3D" id="2.40.50.140">
    <property type="entry name" value="Nucleic acid-binding proteins"/>
    <property type="match status" value="1"/>
</dbReference>
<evidence type="ECO:0000259" key="3">
    <source>
        <dbReference type="Pfam" id="PF08841"/>
    </source>
</evidence>
<dbReference type="GO" id="GO:0046872">
    <property type="term" value="F:metal ion binding"/>
    <property type="evidence" value="ECO:0007669"/>
    <property type="project" value="UniProtKB-KW"/>
</dbReference>
<keyword evidence="2" id="KW-0547">Nucleotide-binding</keyword>
<evidence type="ECO:0000313" key="5">
    <source>
        <dbReference type="EMBL" id="MDW9348827.1"/>
    </source>
</evidence>
<reference evidence="5" key="1">
    <citation type="submission" date="2023-10" db="EMBL/GenBank/DDBJ databases">
        <title>Draft Genome Sequence of a Shiga toxin-producing Escherichia coli strain from deer meat showing an IS-element integration in the B-subunit of the Shiga toxin Stx2b gene.</title>
        <authorList>
            <person name="Projahn M."/>
            <person name="Borowiak M."/>
        </authorList>
    </citation>
    <scope>NUCLEOTIDE SEQUENCE</scope>
    <source>
        <strain evidence="5">BfR-EC-18960</strain>
    </source>
</reference>
<feature type="binding site" evidence="2">
    <location>
        <begin position="11"/>
        <end position="13"/>
    </location>
    <ligand>
        <name>ATP</name>
        <dbReference type="ChEBI" id="CHEBI:30616"/>
    </ligand>
</feature>
<dbReference type="InterPro" id="IPR028975">
    <property type="entry name" value="DDRA_swiveling_dom_sf"/>
</dbReference>
<dbReference type="Gene3D" id="3.90.470.30">
    <property type="match status" value="1"/>
</dbReference>
<dbReference type="InterPro" id="IPR043129">
    <property type="entry name" value="ATPase_NBD"/>
</dbReference>
<dbReference type="Gene3D" id="3.30.420.40">
    <property type="match status" value="2"/>
</dbReference>
<dbReference type="AlphaFoldDB" id="A0AAP6E7G1"/>
<dbReference type="Pfam" id="PF18427">
    <property type="entry name" value="DDR_swiveling"/>
    <property type="match status" value="1"/>
</dbReference>
<dbReference type="NCBIfam" id="TIGR04491">
    <property type="entry name" value="reactive_PduG"/>
    <property type="match status" value="1"/>
</dbReference>
<dbReference type="Proteomes" id="UP001271591">
    <property type="component" value="Unassembled WGS sequence"/>
</dbReference>
<dbReference type="InterPro" id="IPR030994">
    <property type="entry name" value="DDR_dom"/>
</dbReference>
<dbReference type="InterPro" id="IPR012340">
    <property type="entry name" value="NA-bd_OB-fold"/>
</dbReference>
<dbReference type="GO" id="GO:0005524">
    <property type="term" value="F:ATP binding"/>
    <property type="evidence" value="ECO:0007669"/>
    <property type="project" value="UniProtKB-KW"/>
</dbReference>
<accession>A0AAP6E7G1</accession>
<dbReference type="PIRSF" id="PIRSF011502">
    <property type="entry name" value="DdrA_PduG"/>
    <property type="match status" value="1"/>
</dbReference>
<feature type="binding site" evidence="2">
    <location>
        <begin position="557"/>
        <end position="558"/>
    </location>
    <ligand>
        <name>ATP</name>
        <dbReference type="ChEBI" id="CHEBI:30616"/>
    </ligand>
</feature>
<feature type="binding site" evidence="1">
    <location>
        <position position="183"/>
    </location>
    <ligand>
        <name>Mg(2+)</name>
        <dbReference type="ChEBI" id="CHEBI:18420"/>
    </ligand>
</feature>
<dbReference type="RefSeq" id="WP_001563553.1">
    <property type="nucleotide sequence ID" value="NZ_JAETYC010000007.1"/>
</dbReference>
<comment type="caution">
    <text evidence="5">The sequence shown here is derived from an EMBL/GenBank/DDBJ whole genome shotgun (WGS) entry which is preliminary data.</text>
</comment>
<dbReference type="InterPro" id="IPR009191">
    <property type="entry name" value="DDRA"/>
</dbReference>
<protein>
    <submittedName>
        <fullName evidence="5">Diol dehydratase reactivase subunit alpha</fullName>
    </submittedName>
</protein>
<dbReference type="Pfam" id="PF08841">
    <property type="entry name" value="DDR"/>
    <property type="match status" value="1"/>
</dbReference>
<name>A0AAP6E7G1_ECOLX</name>
<feature type="binding site" evidence="2">
    <location>
        <begin position="459"/>
        <end position="462"/>
    </location>
    <ligand>
        <name>ATP</name>
        <dbReference type="ChEBI" id="CHEBI:30616"/>
    </ligand>
</feature>
<dbReference type="InterPro" id="IPR040916">
    <property type="entry name" value="DDR_swiveling"/>
</dbReference>
<gene>
    <name evidence="5" type="ORF">R8G00_04060</name>
</gene>
<feature type="binding site" evidence="1">
    <location>
        <position position="105"/>
    </location>
    <ligand>
        <name>Mg(2+)</name>
        <dbReference type="ChEBI" id="CHEBI:18420"/>
    </ligand>
</feature>
<dbReference type="Gene3D" id="3.50.30.70">
    <property type="entry name" value="Swiveling domain of dehydratase reactivase alpha subunit"/>
    <property type="match status" value="1"/>
</dbReference>
<dbReference type="SUPFAM" id="SSF53067">
    <property type="entry name" value="Actin-like ATPase domain"/>
    <property type="match status" value="2"/>
</dbReference>
<evidence type="ECO:0000256" key="2">
    <source>
        <dbReference type="PIRSR" id="PIRSR011502-2"/>
    </source>
</evidence>
<evidence type="ECO:0000313" key="6">
    <source>
        <dbReference type="Proteomes" id="UP001271591"/>
    </source>
</evidence>
<feature type="domain" description="DD-reactivating factor swiveling" evidence="4">
    <location>
        <begin position="93"/>
        <end position="254"/>
    </location>
</feature>
<feature type="domain" description="Diol dehydratase reactivase ATPase-like" evidence="3">
    <location>
        <begin position="275"/>
        <end position="601"/>
    </location>
</feature>
<feature type="binding site" evidence="1">
    <location>
        <position position="166"/>
    </location>
    <ligand>
        <name>Mg(2+)</name>
        <dbReference type="ChEBI" id="CHEBI:18420"/>
    </ligand>
</feature>
<evidence type="ECO:0000259" key="4">
    <source>
        <dbReference type="Pfam" id="PF18427"/>
    </source>
</evidence>
<feature type="binding site" evidence="2">
    <location>
        <position position="591"/>
    </location>
    <ligand>
        <name>ATP</name>
        <dbReference type="ChEBI" id="CHEBI:30616"/>
    </ligand>
</feature>
<evidence type="ECO:0000256" key="1">
    <source>
        <dbReference type="PIRSR" id="PIRSR011502-1"/>
    </source>
</evidence>
<keyword evidence="1" id="KW-0460">Magnesium</keyword>